<accession>A0A438BZR1</accession>
<dbReference type="Proteomes" id="UP000288805">
    <property type="component" value="Unassembled WGS sequence"/>
</dbReference>
<reference evidence="1 2" key="1">
    <citation type="journal article" date="2018" name="PLoS Genet.">
        <title>Population sequencing reveals clonal diversity and ancestral inbreeding in the grapevine cultivar Chardonnay.</title>
        <authorList>
            <person name="Roach M.J."/>
            <person name="Johnson D.L."/>
            <person name="Bohlmann J."/>
            <person name="van Vuuren H.J."/>
            <person name="Jones S.J."/>
            <person name="Pretorius I.S."/>
            <person name="Schmidt S.A."/>
            <person name="Borneman A.R."/>
        </authorList>
    </citation>
    <scope>NUCLEOTIDE SEQUENCE [LARGE SCALE GENOMIC DNA]</scope>
    <source>
        <strain evidence="2">cv. Chardonnay</strain>
        <tissue evidence="1">Leaf</tissue>
    </source>
</reference>
<organism evidence="1 2">
    <name type="scientific">Vitis vinifera</name>
    <name type="common">Grape</name>
    <dbReference type="NCBI Taxonomy" id="29760"/>
    <lineage>
        <taxon>Eukaryota</taxon>
        <taxon>Viridiplantae</taxon>
        <taxon>Streptophyta</taxon>
        <taxon>Embryophyta</taxon>
        <taxon>Tracheophyta</taxon>
        <taxon>Spermatophyta</taxon>
        <taxon>Magnoliopsida</taxon>
        <taxon>eudicotyledons</taxon>
        <taxon>Gunneridae</taxon>
        <taxon>Pentapetalae</taxon>
        <taxon>rosids</taxon>
        <taxon>Vitales</taxon>
        <taxon>Vitaceae</taxon>
        <taxon>Viteae</taxon>
        <taxon>Vitis</taxon>
    </lineage>
</organism>
<gene>
    <name evidence="1" type="ORF">CK203_067727</name>
</gene>
<protein>
    <submittedName>
        <fullName evidence="1">Uncharacterized protein</fullName>
    </submittedName>
</protein>
<comment type="caution">
    <text evidence="1">The sequence shown here is derived from an EMBL/GenBank/DDBJ whole genome shotgun (WGS) entry which is preliminary data.</text>
</comment>
<dbReference type="EMBL" id="QGNW01002589">
    <property type="protein sequence ID" value="RVW16425.1"/>
    <property type="molecule type" value="Genomic_DNA"/>
</dbReference>
<dbReference type="AlphaFoldDB" id="A0A438BZR1"/>
<evidence type="ECO:0000313" key="1">
    <source>
        <dbReference type="EMBL" id="RVW16425.1"/>
    </source>
</evidence>
<name>A0A438BZR1_VITVI</name>
<sequence>MERSRGFSSWIRGLPGEWSILAEKLHHLGVDLFVGARLPPTPSYFRIVEVGFSSKDGTKGLHVDVARRFIVRWLKQFGSRWGPKMFKTERSN</sequence>
<evidence type="ECO:0000313" key="2">
    <source>
        <dbReference type="Proteomes" id="UP000288805"/>
    </source>
</evidence>
<proteinExistence type="predicted"/>